<dbReference type="SUPFAM" id="SSF53383">
    <property type="entry name" value="PLP-dependent transferases"/>
    <property type="match status" value="1"/>
</dbReference>
<protein>
    <submittedName>
        <fullName evidence="5">LL-diaminopimelate aminotransferase</fullName>
    </submittedName>
</protein>
<organism evidence="5 6">
    <name type="scientific">Salimicrobium jeotgali</name>
    <dbReference type="NCBI Taxonomy" id="1230341"/>
    <lineage>
        <taxon>Bacteria</taxon>
        <taxon>Bacillati</taxon>
        <taxon>Bacillota</taxon>
        <taxon>Bacilli</taxon>
        <taxon>Bacillales</taxon>
        <taxon>Bacillaceae</taxon>
        <taxon>Salimicrobium</taxon>
    </lineage>
</organism>
<dbReference type="RefSeq" id="WP_040609120.1">
    <property type="nucleotide sequence ID" value="NZ_AMPQ01000003.1"/>
</dbReference>
<dbReference type="CDD" id="cd00609">
    <property type="entry name" value="AAT_like"/>
    <property type="match status" value="1"/>
</dbReference>
<dbReference type="GO" id="GO:0008483">
    <property type="term" value="F:transaminase activity"/>
    <property type="evidence" value="ECO:0007669"/>
    <property type="project" value="UniProtKB-KW"/>
</dbReference>
<evidence type="ECO:0000256" key="3">
    <source>
        <dbReference type="ARBA" id="ARBA00022679"/>
    </source>
</evidence>
<dbReference type="PANTHER" id="PTHR42832:SF3">
    <property type="entry name" value="L-GLUTAMINE--4-(METHYLSULFANYL)-2-OXOBUTANOATE AMINOTRANSFERASE"/>
    <property type="match status" value="1"/>
</dbReference>
<dbReference type="AlphaFoldDB" id="A0AAC8PTK9"/>
<feature type="domain" description="Aminotransferase class I/classII large" evidence="4">
    <location>
        <begin position="40"/>
        <end position="390"/>
    </location>
</feature>
<dbReference type="InterPro" id="IPR015422">
    <property type="entry name" value="PyrdxlP-dep_Trfase_small"/>
</dbReference>
<dbReference type="InterPro" id="IPR015421">
    <property type="entry name" value="PyrdxlP-dep_Trfase_major"/>
</dbReference>
<proteinExistence type="predicted"/>
<dbReference type="Gene3D" id="3.90.1150.10">
    <property type="entry name" value="Aspartate Aminotransferase, domain 1"/>
    <property type="match status" value="1"/>
</dbReference>
<dbReference type="PANTHER" id="PTHR42832">
    <property type="entry name" value="AMINO ACID AMINOTRANSFERASE"/>
    <property type="match status" value="1"/>
</dbReference>
<gene>
    <name evidence="5" type="ORF">AAV35_010745</name>
</gene>
<dbReference type="Proteomes" id="UP000092654">
    <property type="component" value="Chromosome"/>
</dbReference>
<sequence length="399" mass="44063">MAGGIIVDIFKPSEAMERLPEQFFAKLTKRVIQLKKEGRDIINLGQGNPDRPTPESIVRKLEEAAKKPANHGYINFRGLPEFKQAAADYYRREHQVELDPEKEIAVLFGAKAGLVEISQCFLNPGDTVLLPDPGYPDYMSGTALSAARNVFMPLREESGFRPDYSKLDKESLKAARLMFLNYPNNPTAGIATPAFFEDTVKVARENGIGVVHDFAYGAIGYDGEKPVSYLETEGAKDVGVEIFTLSKSYNMAGWRVGFAAGNEKVIEQINKLQDHMYVSLFGAVQEAAAEALTGDQSEVRELVAMYERRRDVFIRTLASFGYPAVLPKGTFFCWVPVPDGFTSEGFSEYAIEQAGVVTAPGNGFGSEGEGYVRVGLLADEKVLREAAERLGRLYTRLKP</sequence>
<dbReference type="Gene3D" id="3.40.640.10">
    <property type="entry name" value="Type I PLP-dependent aspartate aminotransferase-like (Major domain)"/>
    <property type="match status" value="1"/>
</dbReference>
<dbReference type="KEGG" id="sje:AAV35_010745"/>
<evidence type="ECO:0000256" key="2">
    <source>
        <dbReference type="ARBA" id="ARBA00022576"/>
    </source>
</evidence>
<dbReference type="GO" id="GO:0030170">
    <property type="term" value="F:pyridoxal phosphate binding"/>
    <property type="evidence" value="ECO:0007669"/>
    <property type="project" value="InterPro"/>
</dbReference>
<dbReference type="InterPro" id="IPR015424">
    <property type="entry name" value="PyrdxlP-dep_Trfase"/>
</dbReference>
<keyword evidence="3" id="KW-0808">Transferase</keyword>
<dbReference type="NCBIfam" id="NF005977">
    <property type="entry name" value="PRK08068.1"/>
    <property type="match status" value="1"/>
</dbReference>
<name>A0AAC8PTK9_9BACI</name>
<evidence type="ECO:0000313" key="5">
    <source>
        <dbReference type="EMBL" id="AKG05215.1"/>
    </source>
</evidence>
<evidence type="ECO:0000259" key="4">
    <source>
        <dbReference type="Pfam" id="PF00155"/>
    </source>
</evidence>
<dbReference type="InterPro" id="IPR004839">
    <property type="entry name" value="Aminotransferase_I/II_large"/>
</dbReference>
<dbReference type="Pfam" id="PF00155">
    <property type="entry name" value="Aminotran_1_2"/>
    <property type="match status" value="1"/>
</dbReference>
<dbReference type="InterPro" id="IPR050881">
    <property type="entry name" value="LL-DAP_aminotransferase"/>
</dbReference>
<evidence type="ECO:0000256" key="1">
    <source>
        <dbReference type="ARBA" id="ARBA00001933"/>
    </source>
</evidence>
<accession>A0AAC8PTK9</accession>
<evidence type="ECO:0000313" key="6">
    <source>
        <dbReference type="Proteomes" id="UP000092654"/>
    </source>
</evidence>
<dbReference type="EMBL" id="CP011361">
    <property type="protein sequence ID" value="AKG05215.1"/>
    <property type="molecule type" value="Genomic_DNA"/>
</dbReference>
<comment type="cofactor">
    <cofactor evidence="1">
        <name>pyridoxal 5'-phosphate</name>
        <dbReference type="ChEBI" id="CHEBI:597326"/>
    </cofactor>
</comment>
<reference evidence="6" key="1">
    <citation type="submission" date="2015-06" db="EMBL/GenBank/DDBJ databases">
        <title>Salimicrobium jeotgali MJ3, isolated from Myulchi jeot, a traditional Korean fermented seafood.</title>
        <authorList>
            <person name="Kim K.H."/>
            <person name="Jeon C.O."/>
            <person name="Jin H.M."/>
        </authorList>
    </citation>
    <scope>NUCLEOTIDE SEQUENCE [LARGE SCALE GENOMIC DNA]</scope>
    <source>
        <strain evidence="6">MJ3</strain>
    </source>
</reference>
<keyword evidence="2 5" id="KW-0032">Aminotransferase</keyword>